<evidence type="ECO:0000313" key="6">
    <source>
        <dbReference type="EMBL" id="WCE70662.1"/>
    </source>
</evidence>
<evidence type="ECO:0000256" key="3">
    <source>
        <dbReference type="ARBA" id="ARBA00023004"/>
    </source>
</evidence>
<evidence type="ECO:0000259" key="5">
    <source>
        <dbReference type="PROSITE" id="PS51007"/>
    </source>
</evidence>
<dbReference type="GO" id="GO:0020037">
    <property type="term" value="F:heme binding"/>
    <property type="evidence" value="ECO:0007669"/>
    <property type="project" value="InterPro"/>
</dbReference>
<reference evidence="6" key="1">
    <citation type="submission" date="2023-01" db="EMBL/GenBank/DDBJ databases">
        <title>Comparative genomic analysis of cold water coral derived Sulfitobacter faviae: insights into their metabolism and habitat adaptation.</title>
        <authorList>
            <person name="Guo Y."/>
            <person name="Lin S."/>
            <person name="Huang Z."/>
            <person name="Tang K."/>
            <person name="Wang X."/>
        </authorList>
    </citation>
    <scope>NUCLEOTIDE SEQUENCE</scope>
    <source>
        <strain evidence="6">SCSIO W_1865</strain>
    </source>
</reference>
<dbReference type="Gene3D" id="1.10.760.10">
    <property type="entry name" value="Cytochrome c-like domain"/>
    <property type="match status" value="1"/>
</dbReference>
<evidence type="ECO:0000256" key="2">
    <source>
        <dbReference type="ARBA" id="ARBA00022723"/>
    </source>
</evidence>
<evidence type="ECO:0000256" key="4">
    <source>
        <dbReference type="PROSITE-ProRule" id="PRU00433"/>
    </source>
</evidence>
<dbReference type="Pfam" id="PF00034">
    <property type="entry name" value="Cytochrom_C"/>
    <property type="match status" value="1"/>
</dbReference>
<feature type="domain" description="Cytochrome c" evidence="5">
    <location>
        <begin position="48"/>
        <end position="134"/>
    </location>
</feature>
<protein>
    <submittedName>
        <fullName evidence="6">Cytochrome c</fullName>
    </submittedName>
</protein>
<dbReference type="InterPro" id="IPR036909">
    <property type="entry name" value="Cyt_c-like_dom_sf"/>
</dbReference>
<dbReference type="PROSITE" id="PS51007">
    <property type="entry name" value="CYTC"/>
    <property type="match status" value="1"/>
</dbReference>
<organism evidence="6 7">
    <name type="scientific">Sulfitobacter faviae</name>
    <dbReference type="NCBI Taxonomy" id="1775881"/>
    <lineage>
        <taxon>Bacteria</taxon>
        <taxon>Pseudomonadati</taxon>
        <taxon>Pseudomonadota</taxon>
        <taxon>Alphaproteobacteria</taxon>
        <taxon>Rhodobacterales</taxon>
        <taxon>Roseobacteraceae</taxon>
        <taxon>Sulfitobacter</taxon>
    </lineage>
</organism>
<dbReference type="RefSeq" id="WP_271688892.1">
    <property type="nucleotide sequence ID" value="NZ_CP116423.1"/>
</dbReference>
<dbReference type="InterPro" id="IPR009056">
    <property type="entry name" value="Cyt_c-like_dom"/>
</dbReference>
<dbReference type="Proteomes" id="UP001210770">
    <property type="component" value="Chromosome"/>
</dbReference>
<sequence>MNKKIGAGAAAALVLAGGYIWWQAEDAPAPAASGAAMVRVTVPESLSGPAQIGARAFEAQCAACHGVNAAGREGGGPPLIHKIYEPSHHGDASFMVAATNGVRQHHWSFGNMPPVEGITPAEVKSIVTYVREVQRANGID</sequence>
<gene>
    <name evidence="6" type="ORF">PL336_02085</name>
</gene>
<keyword evidence="3 4" id="KW-0408">Iron</keyword>
<evidence type="ECO:0000256" key="1">
    <source>
        <dbReference type="ARBA" id="ARBA00022617"/>
    </source>
</evidence>
<accession>A0AAX3LQJ0</accession>
<evidence type="ECO:0000313" key="7">
    <source>
        <dbReference type="Proteomes" id="UP001210770"/>
    </source>
</evidence>
<keyword evidence="2 4" id="KW-0479">Metal-binding</keyword>
<dbReference type="GO" id="GO:0046872">
    <property type="term" value="F:metal ion binding"/>
    <property type="evidence" value="ECO:0007669"/>
    <property type="project" value="UniProtKB-KW"/>
</dbReference>
<proteinExistence type="predicted"/>
<dbReference type="AlphaFoldDB" id="A0AAX3LQJ0"/>
<name>A0AAX3LQJ0_9RHOB</name>
<dbReference type="EMBL" id="CP116423">
    <property type="protein sequence ID" value="WCE70662.1"/>
    <property type="molecule type" value="Genomic_DNA"/>
</dbReference>
<dbReference type="GO" id="GO:0009055">
    <property type="term" value="F:electron transfer activity"/>
    <property type="evidence" value="ECO:0007669"/>
    <property type="project" value="InterPro"/>
</dbReference>
<keyword evidence="1 4" id="KW-0349">Heme</keyword>
<dbReference type="SUPFAM" id="SSF46626">
    <property type="entry name" value="Cytochrome c"/>
    <property type="match status" value="1"/>
</dbReference>